<keyword evidence="2" id="KW-1185">Reference proteome</keyword>
<keyword evidence="1" id="KW-0689">Ribosomal protein</keyword>
<keyword evidence="1" id="KW-0687">Ribonucleoprotein</keyword>
<dbReference type="EMBL" id="JAGGKT010000001">
    <property type="protein sequence ID" value="MBP1930474.1"/>
    <property type="molecule type" value="Genomic_DNA"/>
</dbReference>
<organism evidence="1 2">
    <name type="scientific">Ammoniphilus resinae</name>
    <dbReference type="NCBI Taxonomy" id="861532"/>
    <lineage>
        <taxon>Bacteria</taxon>
        <taxon>Bacillati</taxon>
        <taxon>Bacillota</taxon>
        <taxon>Bacilli</taxon>
        <taxon>Bacillales</taxon>
        <taxon>Paenibacillaceae</taxon>
        <taxon>Aneurinibacillus group</taxon>
        <taxon>Ammoniphilus</taxon>
    </lineage>
</organism>
<dbReference type="GO" id="GO:0005840">
    <property type="term" value="C:ribosome"/>
    <property type="evidence" value="ECO:0007669"/>
    <property type="project" value="UniProtKB-KW"/>
</dbReference>
<evidence type="ECO:0000313" key="2">
    <source>
        <dbReference type="Proteomes" id="UP001519343"/>
    </source>
</evidence>
<proteinExistence type="predicted"/>
<sequence length="36" mass="4158">MLTCNDCKKKRKDGLEVDHWICEDCREEVGNGDSTE</sequence>
<reference evidence="1 2" key="1">
    <citation type="submission" date="2021-03" db="EMBL/GenBank/DDBJ databases">
        <title>Genomic Encyclopedia of Type Strains, Phase IV (KMG-IV): sequencing the most valuable type-strain genomes for metagenomic binning, comparative biology and taxonomic classification.</title>
        <authorList>
            <person name="Goeker M."/>
        </authorList>
    </citation>
    <scope>NUCLEOTIDE SEQUENCE [LARGE SCALE GENOMIC DNA]</scope>
    <source>
        <strain evidence="1 2">DSM 24738</strain>
    </source>
</reference>
<gene>
    <name evidence="1" type="ORF">J2Z37_000461</name>
</gene>
<protein>
    <submittedName>
        <fullName evidence="1">Ribosomal protein L37AE/L43A</fullName>
    </submittedName>
</protein>
<name>A0ABS4GJQ0_9BACL</name>
<evidence type="ECO:0000313" key="1">
    <source>
        <dbReference type="EMBL" id="MBP1930474.1"/>
    </source>
</evidence>
<accession>A0ABS4GJQ0</accession>
<comment type="caution">
    <text evidence="1">The sequence shown here is derived from an EMBL/GenBank/DDBJ whole genome shotgun (WGS) entry which is preliminary data.</text>
</comment>
<dbReference type="Proteomes" id="UP001519343">
    <property type="component" value="Unassembled WGS sequence"/>
</dbReference>